<dbReference type="EMBL" id="JAIWYP010000009">
    <property type="protein sequence ID" value="KAH3773233.1"/>
    <property type="molecule type" value="Genomic_DNA"/>
</dbReference>
<reference evidence="1" key="2">
    <citation type="submission" date="2020-11" db="EMBL/GenBank/DDBJ databases">
        <authorList>
            <person name="McCartney M.A."/>
            <person name="Auch B."/>
            <person name="Kono T."/>
            <person name="Mallez S."/>
            <person name="Becker A."/>
            <person name="Gohl D.M."/>
            <person name="Silverstein K.A.T."/>
            <person name="Koren S."/>
            <person name="Bechman K.B."/>
            <person name="Herman A."/>
            <person name="Abrahante J.E."/>
            <person name="Garbe J."/>
        </authorList>
    </citation>
    <scope>NUCLEOTIDE SEQUENCE</scope>
    <source>
        <strain evidence="1">Duluth1</strain>
        <tissue evidence="1">Whole animal</tissue>
    </source>
</reference>
<accession>A0A9D4E5M4</accession>
<gene>
    <name evidence="1" type="ORF">DPMN_174591</name>
</gene>
<protein>
    <submittedName>
        <fullName evidence="1">Uncharacterized protein</fullName>
    </submittedName>
</protein>
<dbReference type="AlphaFoldDB" id="A0A9D4E5M4"/>
<dbReference type="Proteomes" id="UP000828390">
    <property type="component" value="Unassembled WGS sequence"/>
</dbReference>
<evidence type="ECO:0000313" key="2">
    <source>
        <dbReference type="Proteomes" id="UP000828390"/>
    </source>
</evidence>
<comment type="caution">
    <text evidence="1">The sequence shown here is derived from an EMBL/GenBank/DDBJ whole genome shotgun (WGS) entry which is preliminary data.</text>
</comment>
<evidence type="ECO:0000313" key="1">
    <source>
        <dbReference type="EMBL" id="KAH3773233.1"/>
    </source>
</evidence>
<sequence>MTFLFEGLKERGAFGDLGKTGKRLLLQGIAMRWGNSNSENSWGNSGWGNNNCGNSWGSKGWGNNNWGNSWGNSGWGGSSSSENTKVAEGTHWSDCIAGSSGLGGNEWNSSYYQSNCSGCNHARAAAPWGGSRENGVLNLLGAVGVITKAKKSTLD</sequence>
<proteinExistence type="predicted"/>
<organism evidence="1 2">
    <name type="scientific">Dreissena polymorpha</name>
    <name type="common">Zebra mussel</name>
    <name type="synonym">Mytilus polymorpha</name>
    <dbReference type="NCBI Taxonomy" id="45954"/>
    <lineage>
        <taxon>Eukaryota</taxon>
        <taxon>Metazoa</taxon>
        <taxon>Spiralia</taxon>
        <taxon>Lophotrochozoa</taxon>
        <taxon>Mollusca</taxon>
        <taxon>Bivalvia</taxon>
        <taxon>Autobranchia</taxon>
        <taxon>Heteroconchia</taxon>
        <taxon>Euheterodonta</taxon>
        <taxon>Imparidentia</taxon>
        <taxon>Neoheterodontei</taxon>
        <taxon>Myida</taxon>
        <taxon>Dreissenoidea</taxon>
        <taxon>Dreissenidae</taxon>
        <taxon>Dreissena</taxon>
    </lineage>
</organism>
<name>A0A9D4E5M4_DREPO</name>
<keyword evidence="2" id="KW-1185">Reference proteome</keyword>
<reference evidence="1" key="1">
    <citation type="journal article" date="2019" name="bioRxiv">
        <title>The Genome of the Zebra Mussel, Dreissena polymorpha: A Resource for Invasive Species Research.</title>
        <authorList>
            <person name="McCartney M.A."/>
            <person name="Auch B."/>
            <person name="Kono T."/>
            <person name="Mallez S."/>
            <person name="Zhang Y."/>
            <person name="Obille A."/>
            <person name="Becker A."/>
            <person name="Abrahante J.E."/>
            <person name="Garbe J."/>
            <person name="Badalamenti J.P."/>
            <person name="Herman A."/>
            <person name="Mangelson H."/>
            <person name="Liachko I."/>
            <person name="Sullivan S."/>
            <person name="Sone E.D."/>
            <person name="Koren S."/>
            <person name="Silverstein K.A.T."/>
            <person name="Beckman K.B."/>
            <person name="Gohl D.M."/>
        </authorList>
    </citation>
    <scope>NUCLEOTIDE SEQUENCE</scope>
    <source>
        <strain evidence="1">Duluth1</strain>
        <tissue evidence="1">Whole animal</tissue>
    </source>
</reference>